<proteinExistence type="predicted"/>
<keyword evidence="3" id="KW-1185">Reference proteome</keyword>
<protein>
    <submittedName>
        <fullName evidence="2">DUF3304 domain-containing protein</fullName>
    </submittedName>
</protein>
<keyword evidence="1" id="KW-1133">Transmembrane helix</keyword>
<gene>
    <name evidence="2" type="ORF">ISN74_06715</name>
</gene>
<dbReference type="InterPro" id="IPR021733">
    <property type="entry name" value="DUF3304"/>
</dbReference>
<dbReference type="Pfam" id="PF11745">
    <property type="entry name" value="DUF3304"/>
    <property type="match status" value="1"/>
</dbReference>
<reference evidence="2 3" key="1">
    <citation type="submission" date="2020-10" db="EMBL/GenBank/DDBJ databases">
        <title>Phylogeny of dyella-like bacteria.</title>
        <authorList>
            <person name="Fu J."/>
        </authorList>
    </citation>
    <scope>NUCLEOTIDE SEQUENCE [LARGE SCALE GENOMIC DNA]</scope>
    <source>
        <strain evidence="2 3">DHOB09</strain>
    </source>
</reference>
<evidence type="ECO:0000313" key="2">
    <source>
        <dbReference type="EMBL" id="QRN55027.1"/>
    </source>
</evidence>
<sequence length="208" mass="23607">MHHDHYRPMPAERFRKCTHIKAILRSQVLACIKKLPSAKSGWSSSRFFAARHPLTTQASLTRYFRIMFKRLARFGIFIVLITMLSGCFASDNTMSLDVVGYNHTDHDIGYFSVNNAGGAYEGKHEGGKSVCCISISEKYKPGMTVTVRWGGLEIGTPQQRTVEVPPYHPDDGGEFHVHFLRDGNVKVFVTRYMLWHPNYPLKGDEAKL</sequence>
<dbReference type="EMBL" id="CP064030">
    <property type="protein sequence ID" value="QRN55027.1"/>
    <property type="molecule type" value="Genomic_DNA"/>
</dbReference>
<dbReference type="RefSeq" id="WP_188798598.1">
    <property type="nucleotide sequence ID" value="NZ_BMIZ01000001.1"/>
</dbReference>
<keyword evidence="1" id="KW-0812">Transmembrane</keyword>
<name>A0ABX7GWZ7_9GAMM</name>
<feature type="transmembrane region" description="Helical" evidence="1">
    <location>
        <begin position="71"/>
        <end position="89"/>
    </location>
</feature>
<accession>A0ABX7GWZ7</accession>
<organism evidence="2 3">
    <name type="scientific">Dyella caseinilytica</name>
    <dbReference type="NCBI Taxonomy" id="1849581"/>
    <lineage>
        <taxon>Bacteria</taxon>
        <taxon>Pseudomonadati</taxon>
        <taxon>Pseudomonadota</taxon>
        <taxon>Gammaproteobacteria</taxon>
        <taxon>Lysobacterales</taxon>
        <taxon>Rhodanobacteraceae</taxon>
        <taxon>Dyella</taxon>
    </lineage>
</organism>
<evidence type="ECO:0000256" key="1">
    <source>
        <dbReference type="SAM" id="Phobius"/>
    </source>
</evidence>
<dbReference type="Proteomes" id="UP000663181">
    <property type="component" value="Chromosome"/>
</dbReference>
<evidence type="ECO:0000313" key="3">
    <source>
        <dbReference type="Proteomes" id="UP000663181"/>
    </source>
</evidence>
<keyword evidence="1" id="KW-0472">Membrane</keyword>